<feature type="compositionally biased region" description="Low complexity" evidence="1">
    <location>
        <begin position="506"/>
        <end position="533"/>
    </location>
</feature>
<feature type="compositionally biased region" description="Low complexity" evidence="1">
    <location>
        <begin position="278"/>
        <end position="301"/>
    </location>
</feature>
<feature type="compositionally biased region" description="Polar residues" evidence="1">
    <location>
        <begin position="35"/>
        <end position="45"/>
    </location>
</feature>
<feature type="region of interest" description="Disordered" evidence="1">
    <location>
        <begin position="266"/>
        <end position="301"/>
    </location>
</feature>
<feature type="region of interest" description="Disordered" evidence="1">
    <location>
        <begin position="493"/>
        <end position="618"/>
    </location>
</feature>
<dbReference type="Proteomes" id="UP001243330">
    <property type="component" value="Unassembled WGS sequence"/>
</dbReference>
<evidence type="ECO:0000313" key="4">
    <source>
        <dbReference type="Proteomes" id="UP001243330"/>
    </source>
</evidence>
<reference evidence="3" key="1">
    <citation type="submission" date="2023-01" db="EMBL/GenBank/DDBJ databases">
        <title>Colletotrichum chrysophilum M932 genome sequence.</title>
        <authorList>
            <person name="Baroncelli R."/>
        </authorList>
    </citation>
    <scope>NUCLEOTIDE SEQUENCE</scope>
    <source>
        <strain evidence="3">M932</strain>
    </source>
</reference>
<dbReference type="InterPro" id="IPR057230">
    <property type="entry name" value="DUF7908"/>
</dbReference>
<comment type="caution">
    <text evidence="3">The sequence shown here is derived from an EMBL/GenBank/DDBJ whole genome shotgun (WGS) entry which is preliminary data.</text>
</comment>
<feature type="compositionally biased region" description="Low complexity" evidence="1">
    <location>
        <begin position="8"/>
        <end position="30"/>
    </location>
</feature>
<feature type="domain" description="DUF7908" evidence="2">
    <location>
        <begin position="94"/>
        <end position="220"/>
    </location>
</feature>
<name>A0AAD9A4N2_9PEZI</name>
<feature type="compositionally biased region" description="Low complexity" evidence="1">
    <location>
        <begin position="543"/>
        <end position="606"/>
    </location>
</feature>
<organism evidence="3 4">
    <name type="scientific">Colletotrichum chrysophilum</name>
    <dbReference type="NCBI Taxonomy" id="1836956"/>
    <lineage>
        <taxon>Eukaryota</taxon>
        <taxon>Fungi</taxon>
        <taxon>Dikarya</taxon>
        <taxon>Ascomycota</taxon>
        <taxon>Pezizomycotina</taxon>
        <taxon>Sordariomycetes</taxon>
        <taxon>Hypocreomycetidae</taxon>
        <taxon>Glomerellales</taxon>
        <taxon>Glomerellaceae</taxon>
        <taxon>Colletotrichum</taxon>
        <taxon>Colletotrichum gloeosporioides species complex</taxon>
    </lineage>
</organism>
<feature type="region of interest" description="Disordered" evidence="1">
    <location>
        <begin position="1"/>
        <end position="86"/>
    </location>
</feature>
<evidence type="ECO:0000259" key="2">
    <source>
        <dbReference type="Pfam" id="PF25485"/>
    </source>
</evidence>
<dbReference type="EMBL" id="JAQOWY010000509">
    <property type="protein sequence ID" value="KAK1841070.1"/>
    <property type="molecule type" value="Genomic_DNA"/>
</dbReference>
<proteinExistence type="predicted"/>
<gene>
    <name evidence="3" type="ORF">CCHR01_16303</name>
</gene>
<sequence length="1441" mass="152350">MPIPSDPLPSSLINSLIPSDSRSPTSVPSSEFPAQASTGPFTSGGSILISPTITGPSPSSLSSGSTFSGLSGSSSPSSSASASPTFAPGEGPVIFLVLSSSGSQRKRDTAGFLSTETSEKPDTCDLATPFVLLSGELLIRGVPVHYSPGETLKPLLRGGSPPPGAITTRFTRMNGVLEFVNASLPGGQATFCQDSNTREVLLNFASSPANCEPAVIVVYGAEQCQNKQIVSAVVPSIRGSSSTQLVIGPSSSQLVTPISILPTTSLSQPAIPSGGSQTGTAPFSTPGSSSGSPTSSATPSFDAPCAPQASTLFVPSQDIDLDRTSADRLNAANTVFLNYVEVPGDRVMQIELSLNSAGVLLENSNRVTSVVCLNSTTSEPSELTLNFLTPDDASRFALILSQSPGLVLITQSNTGCSLDTARGFWEFDSTKNSPATSTSLTVLARERKMVEVANRITLLYGKREGISGKSFTSTAAGVSSVSFPLPVPDSSCVVSATPEPSGPLVSSVPAGQSSSVSSTGQFSTSPVEPSPSSSSPPGPSLSPSPTISAPLDLLTTSSVSDTSSGQSSSISPSESSLSASLTETSSLVSSTESSATSSTSATASPTGYRPPPERLEDLTPGARELYDYFLNSIQVENNNIAYHVPALKGSDIPAAPYNPDDLAGQQAAEDGFTEAGLSKPADLASKATEGLNQIAANVCPPNSNATIVRRMLLGLDQRDDPQDTPALRAHRLADWLNKRLEARAVDGWDIACDDTVGELVGLIPGGDLLGLVCAGKSIYDARDAIKCLFGGCQTVTYIVTKTMTYDFNYSWLITYPTISQAVTYGGGNKVLSCVNCGFSISSISFIGKIIVVITNGVVQIQQADVTPGISGVANAVVRLQSDGPWNGIWNYNYKPVDLGPIKMDGAFRINPAVLYSIGIEYSTDSSVDITGGARFTWANAAATVNILQSRVTTQRNWKPTVEFTFPSFRQGSAVKLKPFIRWVIKMEIDIYDMIKLKPFVTDQTVAGIESTYSFTTTSNCPANQLAVNNYVYSANTIGFGTGRSAVLFGGTAGSAKQCLLVPGITPSPDELASLRLVGQAFCTEYINYRPPSTFTYTTQTSTVPTTTTTFVTTTVFTTATVTEYKSVSLDSYFTRTFAAQTTTVTDTSKAVNFLYLNYKRGSENTPTTTADGIDKRAVPSPALVRTWDATKISFACKQIATGTTTLTVTATTTATAGTVTVTGTVTRNQQAPFVTVTYTSTFRRYLGIATATAATVATETACPPSTVNKCFKLKIHGHPWTEGRYIRWAPTWQNSGWLEPDSQYGTNEIFYLTTQGHLVSTVYPGPQAYILGTPGTNANANDWGEVLFLWSNQGVWPQRQYAKCAKDSDPCSNGFSCSIIDDIGVQRFQMSIRVPTFLLNGGGSYDESSRFTPSWHRRPDTAVFQYLPVTLTYEDVACPCY</sequence>
<evidence type="ECO:0000256" key="1">
    <source>
        <dbReference type="SAM" id="MobiDB-lite"/>
    </source>
</evidence>
<accession>A0AAD9A4N2</accession>
<protein>
    <recommendedName>
        <fullName evidence="2">DUF7908 domain-containing protein</fullName>
    </recommendedName>
</protein>
<evidence type="ECO:0000313" key="3">
    <source>
        <dbReference type="EMBL" id="KAK1841070.1"/>
    </source>
</evidence>
<dbReference type="Pfam" id="PF25485">
    <property type="entry name" value="DUF7908"/>
    <property type="match status" value="1"/>
</dbReference>
<keyword evidence="4" id="KW-1185">Reference proteome</keyword>
<feature type="compositionally biased region" description="Low complexity" evidence="1">
    <location>
        <begin position="46"/>
        <end position="86"/>
    </location>
</feature>